<protein>
    <submittedName>
        <fullName evidence="8">Uncharacterized protein</fullName>
    </submittedName>
</protein>
<dbReference type="PANTHER" id="PTHR31158">
    <property type="entry name" value="DUAL OXIDASE 2"/>
    <property type="match status" value="1"/>
</dbReference>
<dbReference type="GO" id="GO:0015031">
    <property type="term" value="P:protein transport"/>
    <property type="evidence" value="ECO:0007669"/>
    <property type="project" value="InterPro"/>
</dbReference>
<reference evidence="8 9" key="1">
    <citation type="journal article" date="2018" name="Gigascience">
        <title>Genomes of trombidid mites reveal novel predicted allergens and laterally-transferred genes associated with secondary metabolism.</title>
        <authorList>
            <person name="Dong X."/>
            <person name="Chaisiri K."/>
            <person name="Xia D."/>
            <person name="Armstrong S.D."/>
            <person name="Fang Y."/>
            <person name="Donnelly M.J."/>
            <person name="Kadowaki T."/>
            <person name="McGarry J.W."/>
            <person name="Darby A.C."/>
            <person name="Makepeace B.L."/>
        </authorList>
    </citation>
    <scope>NUCLEOTIDE SEQUENCE [LARGE SCALE GENOMIC DNA]</scope>
    <source>
        <strain evidence="8">UoL-UT</strain>
    </source>
</reference>
<evidence type="ECO:0000256" key="7">
    <source>
        <dbReference type="SAM" id="Phobius"/>
    </source>
</evidence>
<accession>A0A443SEX0</accession>
<keyword evidence="5 7" id="KW-0472">Membrane</keyword>
<dbReference type="InterPro" id="IPR018469">
    <property type="entry name" value="Dual_oxidase_maturation_fac"/>
</dbReference>
<keyword evidence="6" id="KW-0325">Glycoprotein</keyword>
<name>A0A443SEX0_9ACAR</name>
<comment type="similarity">
    <text evidence="2">Belongs to the DUOXA family.</text>
</comment>
<keyword evidence="4 7" id="KW-1133">Transmembrane helix</keyword>
<dbReference type="OrthoDB" id="10042652at2759"/>
<feature type="transmembrane region" description="Helical" evidence="7">
    <location>
        <begin position="111"/>
        <end position="133"/>
    </location>
</feature>
<proteinExistence type="inferred from homology"/>
<evidence type="ECO:0000256" key="5">
    <source>
        <dbReference type="ARBA" id="ARBA00023136"/>
    </source>
</evidence>
<dbReference type="STRING" id="299467.A0A443SEX0"/>
<feature type="transmembrane region" description="Helical" evidence="7">
    <location>
        <begin position="68"/>
        <end position="90"/>
    </location>
</feature>
<feature type="transmembrane region" description="Helical" evidence="7">
    <location>
        <begin position="40"/>
        <end position="62"/>
    </location>
</feature>
<keyword evidence="3 7" id="KW-0812">Transmembrane</keyword>
<dbReference type="AlphaFoldDB" id="A0A443SEX0"/>
<dbReference type="GO" id="GO:0005789">
    <property type="term" value="C:endoplasmic reticulum membrane"/>
    <property type="evidence" value="ECO:0007669"/>
    <property type="project" value="InterPro"/>
</dbReference>
<comment type="subcellular location">
    <subcellularLocation>
        <location evidence="1">Membrane</location>
        <topology evidence="1">Multi-pass membrane protein</topology>
    </subcellularLocation>
</comment>
<keyword evidence="9" id="KW-1185">Reference proteome</keyword>
<evidence type="ECO:0000256" key="6">
    <source>
        <dbReference type="ARBA" id="ARBA00023180"/>
    </source>
</evidence>
<evidence type="ECO:0000256" key="1">
    <source>
        <dbReference type="ARBA" id="ARBA00004141"/>
    </source>
</evidence>
<comment type="caution">
    <text evidence="8">The sequence shown here is derived from an EMBL/GenBank/DDBJ whole genome shotgun (WGS) entry which is preliminary data.</text>
</comment>
<evidence type="ECO:0000313" key="8">
    <source>
        <dbReference type="EMBL" id="RWS26066.1"/>
    </source>
</evidence>
<evidence type="ECO:0000256" key="2">
    <source>
        <dbReference type="ARBA" id="ARBA00009816"/>
    </source>
</evidence>
<dbReference type="EMBL" id="NCKV01003100">
    <property type="protein sequence ID" value="RWS26066.1"/>
    <property type="molecule type" value="Genomic_DNA"/>
</dbReference>
<gene>
    <name evidence="8" type="ORF">B4U80_07132</name>
</gene>
<dbReference type="VEuPathDB" id="VectorBase:LDEU005975"/>
<dbReference type="Proteomes" id="UP000288716">
    <property type="component" value="Unassembled WGS sequence"/>
</dbReference>
<evidence type="ECO:0000313" key="9">
    <source>
        <dbReference type="Proteomes" id="UP000288716"/>
    </source>
</evidence>
<evidence type="ECO:0000256" key="4">
    <source>
        <dbReference type="ARBA" id="ARBA00022989"/>
    </source>
</evidence>
<dbReference type="PANTHER" id="PTHR31158:SF10">
    <property type="entry name" value="LD27791P"/>
    <property type="match status" value="1"/>
</dbReference>
<evidence type="ECO:0000256" key="3">
    <source>
        <dbReference type="ARBA" id="ARBA00022692"/>
    </source>
</evidence>
<organism evidence="8 9">
    <name type="scientific">Leptotrombidium deliense</name>
    <dbReference type="NCBI Taxonomy" id="299467"/>
    <lineage>
        <taxon>Eukaryota</taxon>
        <taxon>Metazoa</taxon>
        <taxon>Ecdysozoa</taxon>
        <taxon>Arthropoda</taxon>
        <taxon>Chelicerata</taxon>
        <taxon>Arachnida</taxon>
        <taxon>Acari</taxon>
        <taxon>Acariformes</taxon>
        <taxon>Trombidiformes</taxon>
        <taxon>Prostigmata</taxon>
        <taxon>Anystina</taxon>
        <taxon>Parasitengona</taxon>
        <taxon>Trombiculoidea</taxon>
        <taxon>Trombiculidae</taxon>
        <taxon>Leptotrombidium</taxon>
    </lineage>
</organism>
<sequence>MKQEYQNALAKGLPFPILTIAEYLSQSGEGFCWGRRYRLAGYYSTILLWVAFSSWILMNILLCAVPRYGVFAMQITGAIMLLANAVYAILLPRKPLSIPFEGGTLAFSYGWCFWINLIAGVIALLVGATVSIIDTLFPNKFSTILEVDYDTPYRYFVGNDAHLFGGLAMINANTCPHISQSNTNSAVTESTCCIASSTRGHSKSNLTVGSGTVSSKILTSKRSDASVSTVMSIPVKGNSSLQKQKSDAIDSKQVTTTADIELTNVGIENKAFEKEHDSHDSDSSEVSTTIIDGKRAVSLANFGKFQRQQTIEAQKEGRVPTTPNTANTAFWY</sequence>
<dbReference type="Pfam" id="PF10204">
    <property type="entry name" value="DuoxA"/>
    <property type="match status" value="1"/>
</dbReference>